<dbReference type="GO" id="GO:0003677">
    <property type="term" value="F:DNA binding"/>
    <property type="evidence" value="ECO:0007669"/>
    <property type="project" value="UniProtKB-KW"/>
</dbReference>
<proteinExistence type="predicted"/>
<dbReference type="SUPFAM" id="SSF56349">
    <property type="entry name" value="DNA breaking-rejoining enzymes"/>
    <property type="match status" value="1"/>
</dbReference>
<dbReference type="InterPro" id="IPR050090">
    <property type="entry name" value="Tyrosine_recombinase_XerCD"/>
</dbReference>
<accession>X1LRQ6</accession>
<evidence type="ECO:0000259" key="3">
    <source>
        <dbReference type="PROSITE" id="PS51898"/>
    </source>
</evidence>
<protein>
    <recommendedName>
        <fullName evidence="6">Tyr recombinase domain-containing protein</fullName>
    </recommendedName>
</protein>
<organism evidence="5">
    <name type="scientific">marine sediment metagenome</name>
    <dbReference type="NCBI Taxonomy" id="412755"/>
    <lineage>
        <taxon>unclassified sequences</taxon>
        <taxon>metagenomes</taxon>
        <taxon>ecological metagenomes</taxon>
    </lineage>
</organism>
<dbReference type="GO" id="GO:0015074">
    <property type="term" value="P:DNA integration"/>
    <property type="evidence" value="ECO:0007669"/>
    <property type="project" value="InterPro"/>
</dbReference>
<feature type="non-terminal residue" evidence="5">
    <location>
        <position position="187"/>
    </location>
</feature>
<keyword evidence="1" id="KW-0238">DNA-binding</keyword>
<evidence type="ECO:0000259" key="4">
    <source>
        <dbReference type="PROSITE" id="PS51900"/>
    </source>
</evidence>
<evidence type="ECO:0000256" key="1">
    <source>
        <dbReference type="ARBA" id="ARBA00023125"/>
    </source>
</evidence>
<reference evidence="5" key="1">
    <citation type="journal article" date="2014" name="Front. Microbiol.">
        <title>High frequency of phylogenetically diverse reductive dehalogenase-homologous genes in deep subseafloor sedimentary metagenomes.</title>
        <authorList>
            <person name="Kawai M."/>
            <person name="Futagami T."/>
            <person name="Toyoda A."/>
            <person name="Takaki Y."/>
            <person name="Nishi S."/>
            <person name="Hori S."/>
            <person name="Arai W."/>
            <person name="Tsubouchi T."/>
            <person name="Morono Y."/>
            <person name="Uchiyama I."/>
            <person name="Ito T."/>
            <person name="Fujiyama A."/>
            <person name="Inagaki F."/>
            <person name="Takami H."/>
        </authorList>
    </citation>
    <scope>NUCLEOTIDE SEQUENCE</scope>
    <source>
        <strain evidence="5">Expedition CK06-06</strain>
    </source>
</reference>
<evidence type="ECO:0008006" key="6">
    <source>
        <dbReference type="Google" id="ProtNLM"/>
    </source>
</evidence>
<dbReference type="EMBL" id="BARV01009878">
    <property type="protein sequence ID" value="GAI05080.1"/>
    <property type="molecule type" value="Genomic_DNA"/>
</dbReference>
<name>X1LRQ6_9ZZZZ</name>
<feature type="domain" description="Tyr recombinase" evidence="3">
    <location>
        <begin position="98"/>
        <end position="187"/>
    </location>
</feature>
<dbReference type="PANTHER" id="PTHR30349:SF41">
    <property type="entry name" value="INTEGRASE_RECOMBINASE PROTEIN MJ0367-RELATED"/>
    <property type="match status" value="1"/>
</dbReference>
<dbReference type="InterPro" id="IPR013762">
    <property type="entry name" value="Integrase-like_cat_sf"/>
</dbReference>
<dbReference type="InterPro" id="IPR002104">
    <property type="entry name" value="Integrase_catalytic"/>
</dbReference>
<dbReference type="Gene3D" id="1.10.443.10">
    <property type="entry name" value="Intergrase catalytic core"/>
    <property type="match status" value="1"/>
</dbReference>
<keyword evidence="2" id="KW-0233">DNA recombination</keyword>
<dbReference type="Gene3D" id="1.10.150.130">
    <property type="match status" value="1"/>
</dbReference>
<sequence>MQIETQVETIAQLASYLDELSLHHTTLKYRREATQRLRAFQAFISDQPVSAYLAKKFLALLRDQGYKPASIHAYYSAIKPFLEFIGIPFKLKLRTPQRLPSYHSANQVNSMLAIVGSRTDTWSKFKQRDTLIILLLALTGLRESEALNLRPCNISGDFIQVRHGKGDKDRVIPLARDLVKPLQDYVA</sequence>
<dbReference type="InterPro" id="IPR011010">
    <property type="entry name" value="DNA_brk_join_enz"/>
</dbReference>
<dbReference type="GO" id="GO:0006310">
    <property type="term" value="P:DNA recombination"/>
    <property type="evidence" value="ECO:0007669"/>
    <property type="project" value="UniProtKB-KW"/>
</dbReference>
<evidence type="ECO:0000256" key="2">
    <source>
        <dbReference type="ARBA" id="ARBA00023172"/>
    </source>
</evidence>
<dbReference type="PROSITE" id="PS51898">
    <property type="entry name" value="TYR_RECOMBINASE"/>
    <property type="match status" value="1"/>
</dbReference>
<dbReference type="AlphaFoldDB" id="X1LRQ6"/>
<dbReference type="InterPro" id="IPR010998">
    <property type="entry name" value="Integrase_recombinase_N"/>
</dbReference>
<dbReference type="InterPro" id="IPR044068">
    <property type="entry name" value="CB"/>
</dbReference>
<dbReference type="PROSITE" id="PS51900">
    <property type="entry name" value="CB"/>
    <property type="match status" value="1"/>
</dbReference>
<comment type="caution">
    <text evidence="5">The sequence shown here is derived from an EMBL/GenBank/DDBJ whole genome shotgun (WGS) entry which is preliminary data.</text>
</comment>
<dbReference type="Pfam" id="PF00589">
    <property type="entry name" value="Phage_integrase"/>
    <property type="match status" value="1"/>
</dbReference>
<evidence type="ECO:0000313" key="5">
    <source>
        <dbReference type="EMBL" id="GAI05080.1"/>
    </source>
</evidence>
<dbReference type="PANTHER" id="PTHR30349">
    <property type="entry name" value="PHAGE INTEGRASE-RELATED"/>
    <property type="match status" value="1"/>
</dbReference>
<gene>
    <name evidence="5" type="ORF">S06H3_19319</name>
</gene>
<feature type="domain" description="Core-binding (CB)" evidence="4">
    <location>
        <begin position="11"/>
        <end position="86"/>
    </location>
</feature>